<accession>A0A9P8C745</accession>
<gene>
    <name evidence="1" type="ORF">BJ875DRAFT_252670</name>
</gene>
<dbReference type="EMBL" id="MU251419">
    <property type="protein sequence ID" value="KAG9235917.1"/>
    <property type="molecule type" value="Genomic_DNA"/>
</dbReference>
<reference evidence="1" key="1">
    <citation type="journal article" date="2021" name="IMA Fungus">
        <title>Genomic characterization of three marine fungi, including Emericellopsis atlantica sp. nov. with signatures of a generalist lifestyle and marine biomass degradation.</title>
        <authorList>
            <person name="Hagestad O.C."/>
            <person name="Hou L."/>
            <person name="Andersen J.H."/>
            <person name="Hansen E.H."/>
            <person name="Altermark B."/>
            <person name="Li C."/>
            <person name="Kuhnert E."/>
            <person name="Cox R.J."/>
            <person name="Crous P.W."/>
            <person name="Spatafora J.W."/>
            <person name="Lail K."/>
            <person name="Amirebrahimi M."/>
            <person name="Lipzen A."/>
            <person name="Pangilinan J."/>
            <person name="Andreopoulos W."/>
            <person name="Hayes R.D."/>
            <person name="Ng V."/>
            <person name="Grigoriev I.V."/>
            <person name="Jackson S.A."/>
            <person name="Sutton T.D.S."/>
            <person name="Dobson A.D.W."/>
            <person name="Rama T."/>
        </authorList>
    </citation>
    <scope>NUCLEOTIDE SEQUENCE</scope>
    <source>
        <strain evidence="1">TRa018bII</strain>
    </source>
</reference>
<evidence type="ECO:0000313" key="2">
    <source>
        <dbReference type="Proteomes" id="UP000824998"/>
    </source>
</evidence>
<keyword evidence="2" id="KW-1185">Reference proteome</keyword>
<evidence type="ECO:0000313" key="1">
    <source>
        <dbReference type="EMBL" id="KAG9235917.1"/>
    </source>
</evidence>
<dbReference type="AlphaFoldDB" id="A0A9P8C745"/>
<organism evidence="1 2">
    <name type="scientific">Amylocarpus encephaloides</name>
    <dbReference type="NCBI Taxonomy" id="45428"/>
    <lineage>
        <taxon>Eukaryota</taxon>
        <taxon>Fungi</taxon>
        <taxon>Dikarya</taxon>
        <taxon>Ascomycota</taxon>
        <taxon>Pezizomycotina</taxon>
        <taxon>Leotiomycetes</taxon>
        <taxon>Helotiales</taxon>
        <taxon>Helotiales incertae sedis</taxon>
        <taxon>Amylocarpus</taxon>
    </lineage>
</organism>
<sequence>MQSTPSIPSDLRGNLLALALASIFTSRPSISQLIHSCGYSAARVNNDLSSPSSALAKWQGYVPHLTYILSFSSNKEIRTANPSSIVQLQPFHQHACVQDQHPIIRRPAIGLRPRTWPEAFLVLSLRRYSSGHNEGRYCGLLTNHQMPLIYESSKRGQLHQKA</sequence>
<proteinExistence type="predicted"/>
<protein>
    <submittedName>
        <fullName evidence="1">Uncharacterized protein</fullName>
    </submittedName>
</protein>
<dbReference type="Proteomes" id="UP000824998">
    <property type="component" value="Unassembled WGS sequence"/>
</dbReference>
<comment type="caution">
    <text evidence="1">The sequence shown here is derived from an EMBL/GenBank/DDBJ whole genome shotgun (WGS) entry which is preliminary data.</text>
</comment>
<name>A0A9P8C745_9HELO</name>